<evidence type="ECO:0000313" key="2">
    <source>
        <dbReference type="EMBL" id="OIQ68832.1"/>
    </source>
</evidence>
<evidence type="ECO:0000256" key="1">
    <source>
        <dbReference type="SAM" id="MobiDB-lite"/>
    </source>
</evidence>
<dbReference type="EMBL" id="MLJW01005078">
    <property type="protein sequence ID" value="OIQ68832.1"/>
    <property type="molecule type" value="Genomic_DNA"/>
</dbReference>
<feature type="region of interest" description="Disordered" evidence="1">
    <location>
        <begin position="197"/>
        <end position="226"/>
    </location>
</feature>
<sequence length="259" mass="27560">MPASTSVCWRHCQIPDSTGCCRSKPSSTRLIPNAFSWSSSTGSRPADACSCRCPASAGTAFISIPIIGARGTTGASAPSSNPISARLRSGGRGALASMRMRSTTPAISRRCKRWTQTGTRTISCCCPNRAKPRTAPGSSSSAATPAATCCRPRPSCARSATGFRTTPWWCRPTSTKSSPETPMSICSWRLHQASGRAPTIWSSTSTKPTSAGQSSTSFPPTPKPPGWRYPTRRWNCTWIAATTRRSAVCWSNPVTPGRP</sequence>
<reference evidence="2" key="1">
    <citation type="submission" date="2016-10" db="EMBL/GenBank/DDBJ databases">
        <title>Sequence of Gallionella enrichment culture.</title>
        <authorList>
            <person name="Poehlein A."/>
            <person name="Muehling M."/>
            <person name="Daniel R."/>
        </authorList>
    </citation>
    <scope>NUCLEOTIDE SEQUENCE</scope>
</reference>
<accession>A0A1J5PDI8</accession>
<name>A0A1J5PDI8_9ZZZZ</name>
<proteinExistence type="predicted"/>
<feature type="compositionally biased region" description="Polar residues" evidence="1">
    <location>
        <begin position="73"/>
        <end position="83"/>
    </location>
</feature>
<protein>
    <submittedName>
        <fullName evidence="2">Uncharacterized protein</fullName>
    </submittedName>
</protein>
<feature type="compositionally biased region" description="Polar residues" evidence="1">
    <location>
        <begin position="200"/>
        <end position="213"/>
    </location>
</feature>
<comment type="caution">
    <text evidence="2">The sequence shown here is derived from an EMBL/GenBank/DDBJ whole genome shotgun (WGS) entry which is preliminary data.</text>
</comment>
<feature type="region of interest" description="Disordered" evidence="1">
    <location>
        <begin position="72"/>
        <end position="94"/>
    </location>
</feature>
<gene>
    <name evidence="2" type="ORF">GALL_495700</name>
</gene>
<dbReference type="AlphaFoldDB" id="A0A1J5PDI8"/>
<organism evidence="2">
    <name type="scientific">mine drainage metagenome</name>
    <dbReference type="NCBI Taxonomy" id="410659"/>
    <lineage>
        <taxon>unclassified sequences</taxon>
        <taxon>metagenomes</taxon>
        <taxon>ecological metagenomes</taxon>
    </lineage>
</organism>